<dbReference type="AlphaFoldDB" id="A0A7C5VIP8"/>
<gene>
    <name evidence="2" type="ORF">ENM28_07305</name>
</gene>
<feature type="signal peptide" evidence="1">
    <location>
        <begin position="1"/>
        <end position="17"/>
    </location>
</feature>
<evidence type="ECO:0000313" key="2">
    <source>
        <dbReference type="EMBL" id="HHM68492.1"/>
    </source>
</evidence>
<keyword evidence="1" id="KW-0732">Signal</keyword>
<name>A0A7C5VIP8_9DEIN</name>
<proteinExistence type="predicted"/>
<organism evidence="2">
    <name type="scientific">Thermus caliditerrae</name>
    <dbReference type="NCBI Taxonomy" id="1330700"/>
    <lineage>
        <taxon>Bacteria</taxon>
        <taxon>Thermotogati</taxon>
        <taxon>Deinococcota</taxon>
        <taxon>Deinococci</taxon>
        <taxon>Thermales</taxon>
        <taxon>Thermaceae</taxon>
        <taxon>Thermus</taxon>
    </lineage>
</organism>
<reference evidence="2" key="1">
    <citation type="journal article" date="2020" name="mSystems">
        <title>Genome- and Community-Level Interaction Insights into Carbon Utilization and Element Cycling Functions of Hydrothermarchaeota in Hydrothermal Sediment.</title>
        <authorList>
            <person name="Zhou Z."/>
            <person name="Liu Y."/>
            <person name="Xu W."/>
            <person name="Pan J."/>
            <person name="Luo Z.H."/>
            <person name="Li M."/>
        </authorList>
    </citation>
    <scope>NUCLEOTIDE SEQUENCE [LARGE SCALE GENOMIC DNA]</scope>
    <source>
        <strain evidence="2">SpSt-1071</strain>
    </source>
</reference>
<sequence length="158" mass="17274">MARYLLLLAFLLAPALAQGMALLEAAAAVRSANSLVVFVGSYLRQRVLAEALHGKATSKTASVALVTSPYTYLDGASYWLGLHLAGARLYLGRVEEYLLVVDRTVVFSGRGLGGTGEVRRLEGEEAEKALQLAEKRLREAVPLAVPPENLVEYFWRQR</sequence>
<protein>
    <submittedName>
        <fullName evidence="2">Uncharacterized protein</fullName>
    </submittedName>
</protein>
<dbReference type="EMBL" id="DRXE01000259">
    <property type="protein sequence ID" value="HHM68492.1"/>
    <property type="molecule type" value="Genomic_DNA"/>
</dbReference>
<feature type="chain" id="PRO_5027876985" evidence="1">
    <location>
        <begin position="18"/>
        <end position="158"/>
    </location>
</feature>
<evidence type="ECO:0000256" key="1">
    <source>
        <dbReference type="SAM" id="SignalP"/>
    </source>
</evidence>
<comment type="caution">
    <text evidence="2">The sequence shown here is derived from an EMBL/GenBank/DDBJ whole genome shotgun (WGS) entry which is preliminary data.</text>
</comment>
<accession>A0A7C5VIP8</accession>